<dbReference type="SFLD" id="SFLDS00005">
    <property type="entry name" value="Isoprenoid_Synthase_Type_I"/>
    <property type="match status" value="1"/>
</dbReference>
<dbReference type="SFLD" id="SFLDG01212">
    <property type="entry name" value="Phytoene_synthase_like"/>
    <property type="match status" value="1"/>
</dbReference>
<comment type="caution">
    <text evidence="1">The sequence shown here is derived from an EMBL/GenBank/DDBJ whole genome shotgun (WGS) entry which is preliminary data.</text>
</comment>
<proteinExistence type="predicted"/>
<dbReference type="EMBL" id="JAVRHL010000005">
    <property type="protein sequence ID" value="MDT0684431.1"/>
    <property type="molecule type" value="Genomic_DNA"/>
</dbReference>
<sequence length="293" mass="31309">MNVAEARFRSDAPAVLGPARDLSPAEVVSASGSSFRAGMRLLPKERRRAILAVYAFARAVDDIADGPGTREVRRAGLDAWLAELDRAEAGCPATPIGRELARAMARYDLPRAEFDLLVAGMAMDLDAIVGPDRATLETYIRGVAGAVGLLSMRIFGAWRGEPSRRFALSLARALQLTNILRDIEEDAGMGRIYLPADLLETAGLAGDPGLIGSADLGDVRASLAEEARHDFAAARAEIAAHSRLRLAPALLMMGPYERLLSRIEAAPHVPPTPRSDWGKAIDGLACLIRPGRA</sequence>
<dbReference type="InterPro" id="IPR044843">
    <property type="entry name" value="Trans_IPPS_bact-type"/>
</dbReference>
<dbReference type="Pfam" id="PF00494">
    <property type="entry name" value="SQS_PSY"/>
    <property type="match status" value="1"/>
</dbReference>
<dbReference type="SUPFAM" id="SSF48576">
    <property type="entry name" value="Terpenoid synthases"/>
    <property type="match status" value="1"/>
</dbReference>
<dbReference type="CDD" id="cd00683">
    <property type="entry name" value="Trans_IPPS_HH"/>
    <property type="match status" value="1"/>
</dbReference>
<dbReference type="Proteomes" id="UP001265259">
    <property type="component" value="Unassembled WGS sequence"/>
</dbReference>
<name>A0ABU3DL38_9RHOB</name>
<gene>
    <name evidence="1" type="ORF">RM543_17250</name>
</gene>
<dbReference type="InterPro" id="IPR002060">
    <property type="entry name" value="Squ/phyt_synthse"/>
</dbReference>
<organism evidence="1 2">
    <name type="scientific">Tropicimonas omnivorans</name>
    <dbReference type="NCBI Taxonomy" id="3075590"/>
    <lineage>
        <taxon>Bacteria</taxon>
        <taxon>Pseudomonadati</taxon>
        <taxon>Pseudomonadota</taxon>
        <taxon>Alphaproteobacteria</taxon>
        <taxon>Rhodobacterales</taxon>
        <taxon>Roseobacteraceae</taxon>
        <taxon>Tropicimonas</taxon>
    </lineage>
</organism>
<dbReference type="Gene3D" id="1.10.600.10">
    <property type="entry name" value="Farnesyl Diphosphate Synthase"/>
    <property type="match status" value="1"/>
</dbReference>
<keyword evidence="2" id="KW-1185">Reference proteome</keyword>
<reference evidence="1 2" key="1">
    <citation type="submission" date="2023-09" db="EMBL/GenBank/DDBJ databases">
        <authorList>
            <person name="Rey-Velasco X."/>
        </authorList>
    </citation>
    <scope>NUCLEOTIDE SEQUENCE [LARGE SCALE GENOMIC DNA]</scope>
    <source>
        <strain evidence="1 2">F158</strain>
    </source>
</reference>
<dbReference type="SFLD" id="SFLDG01018">
    <property type="entry name" value="Squalene/Phytoene_Synthase_Lik"/>
    <property type="match status" value="1"/>
</dbReference>
<accession>A0ABU3DL38</accession>
<dbReference type="InterPro" id="IPR033904">
    <property type="entry name" value="Trans_IPPS_HH"/>
</dbReference>
<dbReference type="RefSeq" id="WP_311693940.1">
    <property type="nucleotide sequence ID" value="NZ_JAVRHL010000005.1"/>
</dbReference>
<evidence type="ECO:0000313" key="1">
    <source>
        <dbReference type="EMBL" id="MDT0684431.1"/>
    </source>
</evidence>
<evidence type="ECO:0000313" key="2">
    <source>
        <dbReference type="Proteomes" id="UP001265259"/>
    </source>
</evidence>
<dbReference type="PANTHER" id="PTHR31480">
    <property type="entry name" value="BIFUNCTIONAL LYCOPENE CYCLASE/PHYTOENE SYNTHASE"/>
    <property type="match status" value="1"/>
</dbReference>
<dbReference type="InterPro" id="IPR008949">
    <property type="entry name" value="Isoprenoid_synthase_dom_sf"/>
</dbReference>
<protein>
    <submittedName>
        <fullName evidence="1">Squalene/phytoene synthase family protein</fullName>
    </submittedName>
</protein>